<dbReference type="AlphaFoldDB" id="A0A1F5E967"/>
<name>A0A1F5E967_9BACT</name>
<evidence type="ECO:0000313" key="2">
    <source>
        <dbReference type="EMBL" id="OGD63959.1"/>
    </source>
</evidence>
<keyword evidence="1" id="KW-0812">Transmembrane</keyword>
<protein>
    <submittedName>
        <fullName evidence="2">Uncharacterized protein</fullName>
    </submittedName>
</protein>
<keyword evidence="1" id="KW-0472">Membrane</keyword>
<dbReference type="EMBL" id="MEZY01000028">
    <property type="protein sequence ID" value="OGD63959.1"/>
    <property type="molecule type" value="Genomic_DNA"/>
</dbReference>
<dbReference type="Proteomes" id="UP000178583">
    <property type="component" value="Unassembled WGS sequence"/>
</dbReference>
<feature type="transmembrane region" description="Helical" evidence="1">
    <location>
        <begin position="15"/>
        <end position="36"/>
    </location>
</feature>
<keyword evidence="1" id="KW-1133">Transmembrane helix</keyword>
<comment type="caution">
    <text evidence="2">The sequence shown here is derived from an EMBL/GenBank/DDBJ whole genome shotgun (WGS) entry which is preliminary data.</text>
</comment>
<organism evidence="2 3">
    <name type="scientific">Candidatus Berkelbacteria bacterium RIFOXYA2_FULL_43_10</name>
    <dbReference type="NCBI Taxonomy" id="1797472"/>
    <lineage>
        <taxon>Bacteria</taxon>
        <taxon>Candidatus Berkelbacteria</taxon>
    </lineage>
</organism>
<accession>A0A1F5E967</accession>
<gene>
    <name evidence="2" type="ORF">A2215_01305</name>
</gene>
<sequence>MKQAGKPMLTGYKLVSPYLIGGLVVVAVVIVGYIGWKSLFDKPEEEIQVQTPATTTTENPLAKFDGTYSGTSSANSGITNATINIVNGTISGSANYIGAYNTQVNLFVPGTVDENGIIIGSLSGTGSAEGESVAVGGSYNGTLVATTVTVNYSGSGGGETASGTIVLTKK</sequence>
<evidence type="ECO:0000256" key="1">
    <source>
        <dbReference type="SAM" id="Phobius"/>
    </source>
</evidence>
<reference evidence="2 3" key="1">
    <citation type="journal article" date="2016" name="Nat. Commun.">
        <title>Thousands of microbial genomes shed light on interconnected biogeochemical processes in an aquifer system.</title>
        <authorList>
            <person name="Anantharaman K."/>
            <person name="Brown C.T."/>
            <person name="Hug L.A."/>
            <person name="Sharon I."/>
            <person name="Castelle C.J."/>
            <person name="Probst A.J."/>
            <person name="Thomas B.C."/>
            <person name="Singh A."/>
            <person name="Wilkins M.J."/>
            <person name="Karaoz U."/>
            <person name="Brodie E.L."/>
            <person name="Williams K.H."/>
            <person name="Hubbard S.S."/>
            <person name="Banfield J.F."/>
        </authorList>
    </citation>
    <scope>NUCLEOTIDE SEQUENCE [LARGE SCALE GENOMIC DNA]</scope>
</reference>
<evidence type="ECO:0000313" key="3">
    <source>
        <dbReference type="Proteomes" id="UP000178583"/>
    </source>
</evidence>
<proteinExistence type="predicted"/>